<evidence type="ECO:0000259" key="9">
    <source>
        <dbReference type="Pfam" id="PF12704"/>
    </source>
</evidence>
<feature type="transmembrane region" description="Helical" evidence="7">
    <location>
        <begin position="273"/>
        <end position="294"/>
    </location>
</feature>
<evidence type="ECO:0000259" key="8">
    <source>
        <dbReference type="Pfam" id="PF02687"/>
    </source>
</evidence>
<proteinExistence type="inferred from homology"/>
<evidence type="ECO:0000256" key="2">
    <source>
        <dbReference type="ARBA" id="ARBA00022475"/>
    </source>
</evidence>
<evidence type="ECO:0000256" key="6">
    <source>
        <dbReference type="ARBA" id="ARBA00038076"/>
    </source>
</evidence>
<keyword evidence="3 7" id="KW-0812">Transmembrane</keyword>
<reference evidence="10 11" key="1">
    <citation type="submission" date="2012-08" db="EMBL/GenBank/DDBJ databases">
        <title>Whole genome shotgun sequence of Kineosphaera limosa NBRC 100340.</title>
        <authorList>
            <person name="Yoshida I."/>
            <person name="Isaki S."/>
            <person name="Hosoyama A."/>
            <person name="Tsuchikane K."/>
            <person name="Katsumata H."/>
            <person name="Ando Y."/>
            <person name="Ohji S."/>
            <person name="Hamada M."/>
            <person name="Tamura T."/>
            <person name="Yamazoe A."/>
            <person name="Yamazaki S."/>
            <person name="Fujita N."/>
        </authorList>
    </citation>
    <scope>NUCLEOTIDE SEQUENCE [LARGE SCALE GENOMIC DNA]</scope>
    <source>
        <strain evidence="10 11">NBRC 100340</strain>
    </source>
</reference>
<dbReference type="Pfam" id="PF12704">
    <property type="entry name" value="MacB_PCD"/>
    <property type="match status" value="1"/>
</dbReference>
<comment type="subcellular location">
    <subcellularLocation>
        <location evidence="1">Cell membrane</location>
        <topology evidence="1">Multi-pass membrane protein</topology>
    </subcellularLocation>
</comment>
<feature type="domain" description="MacB-like periplasmic core" evidence="9">
    <location>
        <begin position="31"/>
        <end position="197"/>
    </location>
</feature>
<keyword evidence="11" id="KW-1185">Reference proteome</keyword>
<evidence type="ECO:0000256" key="3">
    <source>
        <dbReference type="ARBA" id="ARBA00022692"/>
    </source>
</evidence>
<evidence type="ECO:0000256" key="1">
    <source>
        <dbReference type="ARBA" id="ARBA00004651"/>
    </source>
</evidence>
<dbReference type="InterPro" id="IPR051125">
    <property type="entry name" value="ABC-4/HrtB_transporter"/>
</dbReference>
<accession>K6VPB0</accession>
<name>K6VPB0_9MICO</name>
<dbReference type="EMBL" id="BAHD01000097">
    <property type="protein sequence ID" value="GAB98058.1"/>
    <property type="molecule type" value="Genomic_DNA"/>
</dbReference>
<evidence type="ECO:0000256" key="5">
    <source>
        <dbReference type="ARBA" id="ARBA00023136"/>
    </source>
</evidence>
<dbReference type="Proteomes" id="UP000008366">
    <property type="component" value="Unassembled WGS sequence"/>
</dbReference>
<dbReference type="PANTHER" id="PTHR43738">
    <property type="entry name" value="ABC TRANSPORTER, MEMBRANE PROTEIN"/>
    <property type="match status" value="1"/>
</dbReference>
<feature type="transmembrane region" description="Helical" evidence="7">
    <location>
        <begin position="30"/>
        <end position="50"/>
    </location>
</feature>
<dbReference type="Pfam" id="PF02687">
    <property type="entry name" value="FtsX"/>
    <property type="match status" value="1"/>
</dbReference>
<dbReference type="eggNOG" id="COG0577">
    <property type="taxonomic scope" value="Bacteria"/>
</dbReference>
<evidence type="ECO:0000256" key="7">
    <source>
        <dbReference type="SAM" id="Phobius"/>
    </source>
</evidence>
<keyword evidence="5 7" id="KW-0472">Membrane</keyword>
<organism evidence="10 11">
    <name type="scientific">Kineosphaera limosa NBRC 100340</name>
    <dbReference type="NCBI Taxonomy" id="1184609"/>
    <lineage>
        <taxon>Bacteria</taxon>
        <taxon>Bacillati</taxon>
        <taxon>Actinomycetota</taxon>
        <taxon>Actinomycetes</taxon>
        <taxon>Micrococcales</taxon>
        <taxon>Dermatophilaceae</taxon>
        <taxon>Kineosphaera</taxon>
    </lineage>
</organism>
<dbReference type="STRING" id="1184609.KILIM_097_00070"/>
<keyword evidence="2" id="KW-1003">Cell membrane</keyword>
<feature type="domain" description="ABC3 transporter permease C-terminal" evidence="8">
    <location>
        <begin position="275"/>
        <end position="381"/>
    </location>
</feature>
<feature type="transmembrane region" description="Helical" evidence="7">
    <location>
        <begin position="314"/>
        <end position="345"/>
    </location>
</feature>
<dbReference type="OrthoDB" id="9780560at2"/>
<dbReference type="InterPro" id="IPR003838">
    <property type="entry name" value="ABC3_permease_C"/>
</dbReference>
<evidence type="ECO:0000313" key="10">
    <source>
        <dbReference type="EMBL" id="GAB98058.1"/>
    </source>
</evidence>
<dbReference type="InterPro" id="IPR025857">
    <property type="entry name" value="MacB_PCD"/>
</dbReference>
<dbReference type="PANTHER" id="PTHR43738:SF2">
    <property type="entry name" value="ABC TRANSPORTER PERMEASE"/>
    <property type="match status" value="1"/>
</dbReference>
<evidence type="ECO:0000313" key="11">
    <source>
        <dbReference type="Proteomes" id="UP000008366"/>
    </source>
</evidence>
<gene>
    <name evidence="10" type="ORF">KILIM_097_00070</name>
</gene>
<protein>
    <submittedName>
        <fullName evidence="10">Putative ABC transporter permease protein</fullName>
    </submittedName>
</protein>
<dbReference type="GO" id="GO:0005886">
    <property type="term" value="C:plasma membrane"/>
    <property type="evidence" value="ECO:0007669"/>
    <property type="project" value="UniProtKB-SubCell"/>
</dbReference>
<dbReference type="AlphaFoldDB" id="K6VPB0"/>
<comment type="caution">
    <text evidence="10">The sequence shown here is derived from an EMBL/GenBank/DDBJ whole genome shotgun (WGS) entry which is preliminary data.</text>
</comment>
<sequence length="392" mass="40483">MVAVTRARNPGPWSVLAEAWRPIARSPFKALLAAIGVAIGVAAFVMLAGMQGMNDAALVQRLDAASSNQVEATVELHRLPATLRDPRGIAASGDSLGLAQGFVSWRMSEPQVQRARPDGTTTVRAWPVVALTPDVQDRTDITTDRPWPLLFSSPRTALVGSGLVRTENIRPGETLTIDGHHVTVVGTITDSSSRPDLLLSVVVSDETSTAAFGPPESVTFSGYAPPAGAPKYAAALPRVLAPHHEEAVQSQAVEDARGAVALIGQDILSGTRYIGLSAALLGALMVGIIQYSSVIEKLGTYALKKSLGATSRQLFTELFLHSAIIGLTGGLLGLTAAALGLTTIATATAGTAYIAPWVPIAAVTGASLVGGLAGAAAGARAALVDPIAFIRR</sequence>
<comment type="similarity">
    <text evidence="6">Belongs to the ABC-4 integral membrane protein family.</text>
</comment>
<feature type="transmembrane region" description="Helical" evidence="7">
    <location>
        <begin position="357"/>
        <end position="383"/>
    </location>
</feature>
<evidence type="ECO:0000256" key="4">
    <source>
        <dbReference type="ARBA" id="ARBA00022989"/>
    </source>
</evidence>
<keyword evidence="4 7" id="KW-1133">Transmembrane helix</keyword>